<organism evidence="12 13">
    <name type="scientific">Drosophila navojoa</name>
    <name type="common">Fruit fly</name>
    <dbReference type="NCBI Taxonomy" id="7232"/>
    <lineage>
        <taxon>Eukaryota</taxon>
        <taxon>Metazoa</taxon>
        <taxon>Ecdysozoa</taxon>
        <taxon>Arthropoda</taxon>
        <taxon>Hexapoda</taxon>
        <taxon>Insecta</taxon>
        <taxon>Pterygota</taxon>
        <taxon>Neoptera</taxon>
        <taxon>Endopterygota</taxon>
        <taxon>Diptera</taxon>
        <taxon>Brachycera</taxon>
        <taxon>Muscomorpha</taxon>
        <taxon>Ephydroidea</taxon>
        <taxon>Drosophilidae</taxon>
        <taxon>Drosophila</taxon>
    </lineage>
</organism>
<evidence type="ECO:0000256" key="7">
    <source>
        <dbReference type="ARBA" id="ARBA00023242"/>
    </source>
</evidence>
<feature type="compositionally biased region" description="Basic and acidic residues" evidence="9">
    <location>
        <begin position="17"/>
        <end position="32"/>
    </location>
</feature>
<evidence type="ECO:0000256" key="1">
    <source>
        <dbReference type="ARBA" id="ARBA00004123"/>
    </source>
</evidence>
<dbReference type="GO" id="GO:0006261">
    <property type="term" value="P:DNA-templated DNA replication"/>
    <property type="evidence" value="ECO:0007669"/>
    <property type="project" value="InterPro"/>
</dbReference>
<comment type="caution">
    <text evidence="12">The sequence shown here is derived from an EMBL/GenBank/DDBJ whole genome shotgun (WGS) entry which is preliminary data.</text>
</comment>
<dbReference type="CDD" id="cd11711">
    <property type="entry name" value="GINS_A_Sld5"/>
    <property type="match status" value="1"/>
</dbReference>
<dbReference type="OMA" id="ILETAWI"/>
<dbReference type="PANTHER" id="PTHR21206:SF0">
    <property type="entry name" value="DNA REPLICATION COMPLEX GINS PROTEIN SLD5"/>
    <property type="match status" value="1"/>
</dbReference>
<dbReference type="KEGG" id="dnv:108660156"/>
<dbReference type="SUPFAM" id="SSF160059">
    <property type="entry name" value="PriA/YqbF domain"/>
    <property type="match status" value="1"/>
</dbReference>
<keyword evidence="7 8" id="KW-0539">Nucleus</keyword>
<evidence type="ECO:0000256" key="6">
    <source>
        <dbReference type="ARBA" id="ARBA00022705"/>
    </source>
</evidence>
<comment type="function">
    <text evidence="8">The GINS complex plays an essential role in the initiation of DNA replication.</text>
</comment>
<dbReference type="STRING" id="7232.A0A484BA46"/>
<dbReference type="SUPFAM" id="SSF158573">
    <property type="entry name" value="GINS helical bundle-like"/>
    <property type="match status" value="1"/>
</dbReference>
<comment type="similarity">
    <text evidence="3 8">Belongs to the GINS4/SLD5 family.</text>
</comment>
<dbReference type="InterPro" id="IPR008591">
    <property type="entry name" value="GINS_Sld5"/>
</dbReference>
<proteinExistence type="inferred from homology"/>
<dbReference type="GO" id="GO:0000727">
    <property type="term" value="P:double-strand break repair via break-induced replication"/>
    <property type="evidence" value="ECO:0007669"/>
    <property type="project" value="TreeGrafter"/>
</dbReference>
<sequence length="240" mass="27652">MSTREIMSDSENVEQAPNEHELSTEADLAHAYEEDDDDDEDAEPITAQKVLEILETAWTNEMFAPELLQHQSDMLELMMSQVAHMEEQMKDLDKNDFRYVVHQMELERIRYIMASYLRCRLQKIEAFTQYIINQDATYDAADKRLSPEEAKYAQEFATNVDEYFSKVATRYMPNQQRGEAEQRIVAPNLMSHVFLKANVAVSGVIVGVDDEEVDLTPGSQHIIPYQLVADLIQKNQAKLI</sequence>
<dbReference type="InterPro" id="IPR031633">
    <property type="entry name" value="SLD5_C"/>
</dbReference>
<keyword evidence="6 8" id="KW-0235">DNA replication</keyword>
<feature type="compositionally biased region" description="Polar residues" evidence="9">
    <location>
        <begin position="1"/>
        <end position="15"/>
    </location>
</feature>
<keyword evidence="13" id="KW-1185">Reference proteome</keyword>
<protein>
    <recommendedName>
        <fullName evidence="4 8">DNA replication complex GINS protein SLD5</fullName>
    </recommendedName>
</protein>
<feature type="domain" description="GINS subunit" evidence="10">
    <location>
        <begin position="87"/>
        <end position="167"/>
    </location>
</feature>
<accession>A0A484BA46</accession>
<dbReference type="PIRSF" id="PIRSF007764">
    <property type="entry name" value="Sld5"/>
    <property type="match status" value="1"/>
</dbReference>
<evidence type="ECO:0000259" key="11">
    <source>
        <dbReference type="Pfam" id="PF16922"/>
    </source>
</evidence>
<reference evidence="12 13" key="1">
    <citation type="journal article" date="2019" name="J. Hered.">
        <title>An Improved Genome Assembly for Drosophila navojoa, the Basal Species in the mojavensis Cluster.</title>
        <authorList>
            <person name="Vanderlinde T."/>
            <person name="Dupim E.G."/>
            <person name="Nazario-Yepiz N.O."/>
            <person name="Carvalho A.B."/>
        </authorList>
    </citation>
    <scope>NUCLEOTIDE SEQUENCE [LARGE SCALE GENOMIC DNA]</scope>
    <source>
        <strain evidence="12">Navoj_Jal97</strain>
        <tissue evidence="12">Whole organism</tissue>
    </source>
</reference>
<feature type="domain" description="DNA replication complex GINS protein SLD5 C-terminal" evidence="11">
    <location>
        <begin position="187"/>
        <end position="240"/>
    </location>
</feature>
<comment type="subcellular location">
    <subcellularLocation>
        <location evidence="2">Chromosome</location>
    </subcellularLocation>
    <subcellularLocation>
        <location evidence="1 8">Nucleus</location>
    </subcellularLocation>
</comment>
<evidence type="ECO:0000256" key="3">
    <source>
        <dbReference type="ARBA" id="ARBA00008187"/>
    </source>
</evidence>
<evidence type="ECO:0000259" key="10">
    <source>
        <dbReference type="Pfam" id="PF05916"/>
    </source>
</evidence>
<evidence type="ECO:0000313" key="12">
    <source>
        <dbReference type="EMBL" id="TDG45747.1"/>
    </source>
</evidence>
<dbReference type="InterPro" id="IPR036224">
    <property type="entry name" value="GINS_bundle-like_dom_sf"/>
</dbReference>
<dbReference type="InterPro" id="IPR038749">
    <property type="entry name" value="Sld5_GINS_A"/>
</dbReference>
<dbReference type="Pfam" id="PF05916">
    <property type="entry name" value="Sld5"/>
    <property type="match status" value="1"/>
</dbReference>
<dbReference type="Gene3D" id="3.40.5.60">
    <property type="match status" value="1"/>
</dbReference>
<dbReference type="Gene3D" id="1.20.58.1030">
    <property type="match status" value="1"/>
</dbReference>
<keyword evidence="5" id="KW-0158">Chromosome</keyword>
<evidence type="ECO:0000256" key="5">
    <source>
        <dbReference type="ARBA" id="ARBA00022454"/>
    </source>
</evidence>
<dbReference type="Pfam" id="PF16922">
    <property type="entry name" value="SLD5_C"/>
    <property type="match status" value="1"/>
</dbReference>
<dbReference type="AlphaFoldDB" id="A0A484BA46"/>
<evidence type="ECO:0000256" key="9">
    <source>
        <dbReference type="SAM" id="MobiDB-lite"/>
    </source>
</evidence>
<dbReference type="Proteomes" id="UP000295192">
    <property type="component" value="Unassembled WGS sequence"/>
</dbReference>
<dbReference type="OrthoDB" id="338231at2759"/>
<evidence type="ECO:0000256" key="2">
    <source>
        <dbReference type="ARBA" id="ARBA00004286"/>
    </source>
</evidence>
<evidence type="ECO:0000256" key="8">
    <source>
        <dbReference type="PIRNR" id="PIRNR007764"/>
    </source>
</evidence>
<dbReference type="PANTHER" id="PTHR21206">
    <property type="entry name" value="SLD5 PROTEIN"/>
    <property type="match status" value="1"/>
</dbReference>
<name>A0A484BA46_DRONA</name>
<evidence type="ECO:0000256" key="4">
    <source>
        <dbReference type="ARBA" id="ARBA00014804"/>
    </source>
</evidence>
<dbReference type="CDD" id="cd21692">
    <property type="entry name" value="GINS_B_Sld5"/>
    <property type="match status" value="1"/>
</dbReference>
<feature type="region of interest" description="Disordered" evidence="9">
    <location>
        <begin position="1"/>
        <end position="41"/>
    </location>
</feature>
<evidence type="ECO:0000313" key="13">
    <source>
        <dbReference type="Proteomes" id="UP000295192"/>
    </source>
</evidence>
<dbReference type="FunFam" id="3.40.5.60:FF:000001">
    <property type="entry name" value="DNA replication complex GINS protein SLD5"/>
    <property type="match status" value="1"/>
</dbReference>
<dbReference type="InterPro" id="IPR021151">
    <property type="entry name" value="GINS_A"/>
</dbReference>
<gene>
    <name evidence="12" type="ORF">AWZ03_007885</name>
</gene>
<dbReference type="GO" id="GO:0000811">
    <property type="term" value="C:GINS complex"/>
    <property type="evidence" value="ECO:0007669"/>
    <property type="project" value="UniProtKB-UniRule"/>
</dbReference>
<dbReference type="FunFam" id="1.20.58.1030:FF:000002">
    <property type="entry name" value="DNA replication complex GINS protein SLD5"/>
    <property type="match status" value="1"/>
</dbReference>
<dbReference type="EMBL" id="LSRL02000072">
    <property type="protein sequence ID" value="TDG45747.1"/>
    <property type="molecule type" value="Genomic_DNA"/>
</dbReference>